<dbReference type="PANTHER" id="PTHR11922:SF2">
    <property type="entry name" value="GMP SYNTHASE [GLUTAMINE-HYDROLYZING]"/>
    <property type="match status" value="1"/>
</dbReference>
<dbReference type="EMBL" id="HE573023">
    <property type="protein sequence ID" value="CCC48845.1"/>
    <property type="molecule type" value="Genomic_DNA"/>
</dbReference>
<dbReference type="InterPro" id="IPR014729">
    <property type="entry name" value="Rossmann-like_a/b/a_fold"/>
</dbReference>
<dbReference type="UniPathway" id="UPA00189">
    <property type="reaction ID" value="UER00296"/>
</dbReference>
<evidence type="ECO:0000256" key="8">
    <source>
        <dbReference type="ARBA" id="ARBA00022962"/>
    </source>
</evidence>
<dbReference type="InterPro" id="IPR017926">
    <property type="entry name" value="GATASE"/>
</dbReference>
<sequence length="596" mass="65867">MSLDHKKDGTTRVECVVILDAGSQYGKVIDRKVRELRVETRILPLNTPTAVLRDDPAIKAVIISGGPNSIHDVDAPAYNSDLFELGKPLLGICYGMQLLARFFDGRVGQAEVREDGQDEVSVDTTSPLFNGLTTTEKVLLTHGDSIIDPGVHLKVTARSSAGIIAALQHKELPLFGVQFHPEVDLTEKGVHILKNFLTLSGCQFSYTIEDREELALRMIRERTAGGFAQASTEMPAKRGREAYRTGKLCEVTEPEEKRVIIGNTFMSVCDAVMKEMNLDVNNLLLAQGTLRPDLIESGSVYASKVADAIKTHHNDTGIVRQLREKGRIIEPLCDYHKDEVRVLGERLGIPHHLVNRQPFPGPGLAIRTLCSNGELQKGDDYEMTEQIVQQVCAGTLSNDVMKPLSELLRTLRPAPCLLPVRTVGVQGDARTYAYAVALSIGHFPQKEEWEQLGRLALAIPKVSQHINRVVFMFGERRTAAPQSVTRTTLTLPVLEKLRTADNIVNSVLLKHNLVRRLSQVPVVLLPLSFEEKGSLSIVIRTFITNDFMTGVPALPGSPIMPLDALKEMLEALEALDFVSRVMYDLTAKPPGTTEWE</sequence>
<evidence type="ECO:0000256" key="2">
    <source>
        <dbReference type="ARBA" id="ARBA00012746"/>
    </source>
</evidence>
<dbReference type="InterPro" id="IPR025777">
    <property type="entry name" value="GMPS_ATP_PPase_dom"/>
</dbReference>
<feature type="binding site" evidence="10">
    <location>
        <begin position="156"/>
        <end position="162"/>
    </location>
    <ligand>
        <name>ATP</name>
        <dbReference type="ChEBI" id="CHEBI:30616"/>
    </ligand>
</feature>
<dbReference type="GO" id="GO:0005829">
    <property type="term" value="C:cytosol"/>
    <property type="evidence" value="ECO:0007669"/>
    <property type="project" value="TreeGrafter"/>
</dbReference>
<keyword evidence="7 10" id="KW-0067">ATP-binding</keyword>
<evidence type="ECO:0000256" key="4">
    <source>
        <dbReference type="ARBA" id="ARBA00022741"/>
    </source>
</evidence>
<dbReference type="CDD" id="cd01742">
    <property type="entry name" value="GATase1_GMP_Synthase"/>
    <property type="match status" value="1"/>
</dbReference>
<gene>
    <name evidence="12" type="ORF">TVY486_0701820</name>
</gene>
<dbReference type="Pfam" id="PF00117">
    <property type="entry name" value="GATase"/>
    <property type="match status" value="1"/>
</dbReference>
<feature type="domain" description="GMPS ATP-PPase" evidence="11">
    <location>
        <begin position="129"/>
        <end position="356"/>
    </location>
</feature>
<accession>G0TY00</accession>
<proteinExistence type="predicted"/>
<dbReference type="CDD" id="cd01997">
    <property type="entry name" value="GMP_synthase_C"/>
    <property type="match status" value="1"/>
</dbReference>
<dbReference type="NCBIfam" id="TIGR00888">
    <property type="entry name" value="guaA_Nterm"/>
    <property type="match status" value="1"/>
</dbReference>
<keyword evidence="4 10" id="KW-0547">Nucleotide-binding</keyword>
<evidence type="ECO:0000259" key="11">
    <source>
        <dbReference type="PROSITE" id="PS51553"/>
    </source>
</evidence>
<evidence type="ECO:0000256" key="7">
    <source>
        <dbReference type="ARBA" id="ARBA00022840"/>
    </source>
</evidence>
<dbReference type="InterPro" id="IPR004739">
    <property type="entry name" value="GMP_synth_GATase"/>
</dbReference>
<name>G0TY00_TRYVY</name>
<dbReference type="PRINTS" id="PR00096">
    <property type="entry name" value="GATASE"/>
</dbReference>
<dbReference type="Gene3D" id="3.40.50.880">
    <property type="match status" value="1"/>
</dbReference>
<evidence type="ECO:0000256" key="6">
    <source>
        <dbReference type="ARBA" id="ARBA00022755"/>
    </source>
</evidence>
<dbReference type="PROSITE" id="PS51553">
    <property type="entry name" value="GMPS_ATP_PPASE"/>
    <property type="match status" value="1"/>
</dbReference>
<evidence type="ECO:0000256" key="10">
    <source>
        <dbReference type="PROSITE-ProRule" id="PRU00886"/>
    </source>
</evidence>
<comment type="pathway">
    <text evidence="1">Purine metabolism; GMP biosynthesis; GMP from XMP (L-Gln route): step 1/1.</text>
</comment>
<evidence type="ECO:0000256" key="1">
    <source>
        <dbReference type="ARBA" id="ARBA00005153"/>
    </source>
</evidence>
<dbReference type="PANTHER" id="PTHR11922">
    <property type="entry name" value="GMP SYNTHASE-RELATED"/>
    <property type="match status" value="1"/>
</dbReference>
<dbReference type="InterPro" id="IPR029062">
    <property type="entry name" value="Class_I_gatase-like"/>
</dbReference>
<dbReference type="GO" id="GO:0005524">
    <property type="term" value="F:ATP binding"/>
    <property type="evidence" value="ECO:0007669"/>
    <property type="project" value="UniProtKB-UniRule"/>
</dbReference>
<organism evidence="12">
    <name type="scientific">Trypanosoma vivax (strain Y486)</name>
    <dbReference type="NCBI Taxonomy" id="1055687"/>
    <lineage>
        <taxon>Eukaryota</taxon>
        <taxon>Discoba</taxon>
        <taxon>Euglenozoa</taxon>
        <taxon>Kinetoplastea</taxon>
        <taxon>Metakinetoplastina</taxon>
        <taxon>Trypanosomatida</taxon>
        <taxon>Trypanosomatidae</taxon>
        <taxon>Trypanosoma</taxon>
        <taxon>Duttonella</taxon>
    </lineage>
</organism>
<dbReference type="GO" id="GO:0003921">
    <property type="term" value="F:GMP synthase activity"/>
    <property type="evidence" value="ECO:0007669"/>
    <property type="project" value="InterPro"/>
</dbReference>
<dbReference type="Gene3D" id="3.30.300.10">
    <property type="match status" value="2"/>
</dbReference>
<keyword evidence="3 12" id="KW-0436">Ligase</keyword>
<keyword evidence="5 10" id="KW-0332">GMP biosynthesis</keyword>
<evidence type="ECO:0000313" key="12">
    <source>
        <dbReference type="EMBL" id="CCC48845.1"/>
    </source>
</evidence>
<evidence type="ECO:0000256" key="3">
    <source>
        <dbReference type="ARBA" id="ARBA00022598"/>
    </source>
</evidence>
<dbReference type="PROSITE" id="PS51273">
    <property type="entry name" value="GATASE_TYPE_1"/>
    <property type="match status" value="1"/>
</dbReference>
<keyword evidence="8" id="KW-0315">Glutamine amidotransferase</keyword>
<dbReference type="SUPFAM" id="SSF52402">
    <property type="entry name" value="Adenine nucleotide alpha hydrolases-like"/>
    <property type="match status" value="1"/>
</dbReference>
<dbReference type="InterPro" id="IPR001674">
    <property type="entry name" value="GMP_synth_C"/>
</dbReference>
<dbReference type="SUPFAM" id="SSF52317">
    <property type="entry name" value="Class I glutamine amidotransferase-like"/>
    <property type="match status" value="1"/>
</dbReference>
<evidence type="ECO:0000256" key="5">
    <source>
        <dbReference type="ARBA" id="ARBA00022749"/>
    </source>
</evidence>
<dbReference type="FunFam" id="3.30.300.10:FF:000008">
    <property type="entry name" value="GMP synthase [glutamine-hydrolyzing]"/>
    <property type="match status" value="1"/>
</dbReference>
<dbReference type="VEuPathDB" id="TriTrypDB:TvY486_0701820"/>
<dbReference type="SUPFAM" id="SSF54810">
    <property type="entry name" value="GMP synthetase C-terminal dimerisation domain"/>
    <property type="match status" value="2"/>
</dbReference>
<dbReference type="Gene3D" id="3.40.50.620">
    <property type="entry name" value="HUPs"/>
    <property type="match status" value="1"/>
</dbReference>
<keyword evidence="6 10" id="KW-0658">Purine biosynthesis</keyword>
<protein>
    <recommendedName>
        <fullName evidence="2">GMP synthase (glutamine-hydrolyzing)</fullName>
        <ecNumber evidence="2">6.3.5.2</ecNumber>
    </recommendedName>
    <alternativeName>
        <fullName evidence="9">Glutamine amidotransferase</fullName>
    </alternativeName>
</protein>
<dbReference type="PRINTS" id="PR00097">
    <property type="entry name" value="ANTSNTHASEII"/>
</dbReference>
<dbReference type="MEROPS" id="C26.A21"/>
<dbReference type="AlphaFoldDB" id="G0TY00"/>
<dbReference type="EC" id="6.3.5.2" evidence="2"/>
<evidence type="ECO:0000256" key="9">
    <source>
        <dbReference type="ARBA" id="ARBA00031356"/>
    </source>
</evidence>
<reference evidence="12" key="1">
    <citation type="journal article" date="2012" name="Proc. Natl. Acad. Sci. U.S.A.">
        <title>Antigenic diversity is generated by distinct evolutionary mechanisms in African trypanosome species.</title>
        <authorList>
            <person name="Jackson A.P."/>
            <person name="Berry A."/>
            <person name="Aslett M."/>
            <person name="Allison H.C."/>
            <person name="Burton P."/>
            <person name="Vavrova-Anderson J."/>
            <person name="Brown R."/>
            <person name="Browne H."/>
            <person name="Corton N."/>
            <person name="Hauser H."/>
            <person name="Gamble J."/>
            <person name="Gilderthorp R."/>
            <person name="Marcello L."/>
            <person name="McQuillan J."/>
            <person name="Otto T.D."/>
            <person name="Quail M.A."/>
            <person name="Sanders M.J."/>
            <person name="van Tonder A."/>
            <person name="Ginger M.L."/>
            <person name="Field M.C."/>
            <person name="Barry J.D."/>
            <person name="Hertz-Fowler C."/>
            <person name="Berriman M."/>
        </authorList>
    </citation>
    <scope>NUCLEOTIDE SEQUENCE</scope>
    <source>
        <strain evidence="12">Y486</strain>
    </source>
</reference>